<organism evidence="1">
    <name type="scientific">marine metagenome</name>
    <dbReference type="NCBI Taxonomy" id="408172"/>
    <lineage>
        <taxon>unclassified sequences</taxon>
        <taxon>metagenomes</taxon>
        <taxon>ecological metagenomes</taxon>
    </lineage>
</organism>
<dbReference type="EMBL" id="UINC01061877">
    <property type="protein sequence ID" value="SVB87913.1"/>
    <property type="molecule type" value="Genomic_DNA"/>
</dbReference>
<accession>A0A382HMM0</accession>
<feature type="non-terminal residue" evidence="1">
    <location>
        <position position="1"/>
    </location>
</feature>
<proteinExistence type="predicted"/>
<reference evidence="1" key="1">
    <citation type="submission" date="2018-05" db="EMBL/GenBank/DDBJ databases">
        <authorList>
            <person name="Lanie J.A."/>
            <person name="Ng W.-L."/>
            <person name="Kazmierczak K.M."/>
            <person name="Andrzejewski T.M."/>
            <person name="Davidsen T.M."/>
            <person name="Wayne K.J."/>
            <person name="Tettelin H."/>
            <person name="Glass J.I."/>
            <person name="Rusch D."/>
            <person name="Podicherti R."/>
            <person name="Tsui H.-C.T."/>
            <person name="Winkler M.E."/>
        </authorList>
    </citation>
    <scope>NUCLEOTIDE SEQUENCE</scope>
</reference>
<dbReference type="AlphaFoldDB" id="A0A382HMM0"/>
<protein>
    <submittedName>
        <fullName evidence="1">Uncharacterized protein</fullName>
    </submittedName>
</protein>
<evidence type="ECO:0000313" key="1">
    <source>
        <dbReference type="EMBL" id="SVB87913.1"/>
    </source>
</evidence>
<sequence length="49" mass="5493">MEPASILKAIKHCLPKESGSPVFLHQPSFCGKEWEYVKECLDTGWVSSV</sequence>
<name>A0A382HMM0_9ZZZZ</name>
<gene>
    <name evidence="1" type="ORF">METZ01_LOCUS240767</name>
</gene>
<feature type="non-terminal residue" evidence="1">
    <location>
        <position position="49"/>
    </location>
</feature>